<organism evidence="2 3">
    <name type="scientific">Bacillus mycoides</name>
    <dbReference type="NCBI Taxonomy" id="1405"/>
    <lineage>
        <taxon>Bacteria</taxon>
        <taxon>Bacillati</taxon>
        <taxon>Bacillota</taxon>
        <taxon>Bacilli</taxon>
        <taxon>Bacillales</taxon>
        <taxon>Bacillaceae</taxon>
        <taxon>Bacillus</taxon>
        <taxon>Bacillus cereus group</taxon>
    </lineage>
</organism>
<accession>A0A1D3MHY0</accession>
<sequence>MSLLRSHICKFIAGVLIIFVISPLPALFITHNYSYLTGFVSIFHNLMQSSSISIPTIDWMHEPILFSANQLIHTQNIIHTSNHSSPLFPYIWEIYFLSIVRFTFTLVIGFFISLGIGHLFLKAPNSLKKCSSLFRWIPYSFGTVILQCLVLLSLLYIAKFIKFPFFSSFIIVCSTSMIIVMQAIKKWLPFLNTTNEYEIKNSSFLVDTLFIALTSNHKSILSSIILSFVFMECIFHTNGLLQFIVQFGKNAPIVVTIGLLLLYIPYSILSFLQALWTTNYAKQNTYTLTRSISKP</sequence>
<protein>
    <submittedName>
        <fullName evidence="2">Membrane protein</fullName>
    </submittedName>
</protein>
<keyword evidence="1" id="KW-0812">Transmembrane</keyword>
<feature type="transmembrane region" description="Helical" evidence="1">
    <location>
        <begin position="224"/>
        <end position="245"/>
    </location>
</feature>
<dbReference type="PATRIC" id="fig|86662.27.peg.2043"/>
<feature type="transmembrane region" description="Helical" evidence="1">
    <location>
        <begin position="12"/>
        <end position="30"/>
    </location>
</feature>
<dbReference type="AlphaFoldDB" id="A0A1D3MHY0"/>
<dbReference type="EMBL" id="LXLX01000025">
    <property type="protein sequence ID" value="OFD96720.1"/>
    <property type="molecule type" value="Genomic_DNA"/>
</dbReference>
<dbReference type="Proteomes" id="UP000175835">
    <property type="component" value="Unassembled WGS sequence"/>
</dbReference>
<dbReference type="RefSeq" id="WP_002202269.1">
    <property type="nucleotide sequence ID" value="NZ_FMJF01000013.1"/>
</dbReference>
<reference evidence="2 3" key="1">
    <citation type="submission" date="2016-05" db="EMBL/GenBank/DDBJ databases">
        <title>Bacillus thuringiensis and Bacillus weihenstephanensis as novel biocontrol agents of wilt causing Verticillium species.</title>
        <authorList>
            <person name="Hollensteiner J."/>
            <person name="Wemheuer F."/>
            <person name="Harting R."/>
            <person name="Kolarzyk A."/>
            <person name="Diaz-Valerio S."/>
            <person name="Poehlein A."/>
            <person name="Brzuszkiewicz E."/>
            <person name="Nesemann K."/>
            <person name="Braus-Stromeyer S."/>
            <person name="Braus G."/>
            <person name="Daniel R."/>
            <person name="Liesegang H."/>
        </authorList>
    </citation>
    <scope>NUCLEOTIDE SEQUENCE [LARGE SCALE GENOMIC DNA]</scope>
    <source>
        <strain evidence="2 3">GOE11</strain>
    </source>
</reference>
<feature type="transmembrane region" description="Helical" evidence="1">
    <location>
        <begin position="94"/>
        <end position="121"/>
    </location>
</feature>
<evidence type="ECO:0000256" key="1">
    <source>
        <dbReference type="SAM" id="Phobius"/>
    </source>
</evidence>
<name>A0A1D3MHY0_BACMY</name>
<evidence type="ECO:0000313" key="2">
    <source>
        <dbReference type="EMBL" id="OFD96720.1"/>
    </source>
</evidence>
<proteinExistence type="predicted"/>
<feature type="transmembrane region" description="Helical" evidence="1">
    <location>
        <begin position="251"/>
        <end position="272"/>
    </location>
</feature>
<feature type="transmembrane region" description="Helical" evidence="1">
    <location>
        <begin position="133"/>
        <end position="157"/>
    </location>
</feature>
<evidence type="ECO:0000313" key="3">
    <source>
        <dbReference type="Proteomes" id="UP000175835"/>
    </source>
</evidence>
<keyword evidence="1" id="KW-1133">Transmembrane helix</keyword>
<gene>
    <name evidence="2" type="ORF">BWGOE11_21600</name>
</gene>
<keyword evidence="1" id="KW-0472">Membrane</keyword>
<feature type="transmembrane region" description="Helical" evidence="1">
    <location>
        <begin position="163"/>
        <end position="184"/>
    </location>
</feature>
<comment type="caution">
    <text evidence="2">The sequence shown here is derived from an EMBL/GenBank/DDBJ whole genome shotgun (WGS) entry which is preliminary data.</text>
</comment>